<sequence>MKIEVAPAAFFTRVTTEGKGMARLIVLLDVDDEEGVKIATDQFGDTVTFNTWHEADDWCARNTRGRWVKTVNLDDDDDDDDFCSDEDLIKAAEEIIK</sequence>
<name>A0A3R9FR93_9ENTR</name>
<evidence type="ECO:0000313" key="2">
    <source>
        <dbReference type="Proteomes" id="UP000275331"/>
    </source>
</evidence>
<protein>
    <submittedName>
        <fullName evidence="1">Uncharacterized protein</fullName>
    </submittedName>
</protein>
<gene>
    <name evidence="1" type="ORF">EGT71_14710</name>
</gene>
<proteinExistence type="predicted"/>
<dbReference type="AlphaFoldDB" id="A0A3R9FR93"/>
<dbReference type="Proteomes" id="UP000275331">
    <property type="component" value="Unassembled WGS sequence"/>
</dbReference>
<accession>A0A3R9FR93</accession>
<reference evidence="1 2" key="1">
    <citation type="submission" date="2018-10" db="EMBL/GenBank/DDBJ databases">
        <title>Transmission dynamics of multidrug resistant bacteria on intensive care unit surfaces.</title>
        <authorList>
            <person name="D'Souza A.W."/>
            <person name="Potter R.F."/>
            <person name="Wallace M."/>
            <person name="Shupe A."/>
            <person name="Patel S."/>
            <person name="Sun S."/>
            <person name="Gul D."/>
            <person name="Kwon J.H."/>
            <person name="Andleeb S."/>
            <person name="Burnham C.-A.D."/>
            <person name="Dantas G."/>
        </authorList>
    </citation>
    <scope>NUCLEOTIDE SEQUENCE [LARGE SCALE GENOMIC DNA]</scope>
    <source>
        <strain evidence="1 2">AS_373</strain>
    </source>
</reference>
<comment type="caution">
    <text evidence="1">The sequence shown here is derived from an EMBL/GenBank/DDBJ whole genome shotgun (WGS) entry which is preliminary data.</text>
</comment>
<dbReference type="EMBL" id="RHXB01000009">
    <property type="protein sequence ID" value="RSE24916.1"/>
    <property type="molecule type" value="Genomic_DNA"/>
</dbReference>
<organism evidence="1 2">
    <name type="scientific">Atlantibacter subterraneus</name>
    <dbReference type="NCBI Taxonomy" id="255519"/>
    <lineage>
        <taxon>Bacteria</taxon>
        <taxon>Pseudomonadati</taxon>
        <taxon>Pseudomonadota</taxon>
        <taxon>Gammaproteobacteria</taxon>
        <taxon>Enterobacterales</taxon>
        <taxon>Enterobacteriaceae</taxon>
        <taxon>Atlantibacter</taxon>
    </lineage>
</organism>
<evidence type="ECO:0000313" key="1">
    <source>
        <dbReference type="EMBL" id="RSE24916.1"/>
    </source>
</evidence>